<name>A0A918TU51_9RHOB</name>
<feature type="transmembrane region" description="Helical" evidence="6">
    <location>
        <begin position="169"/>
        <end position="191"/>
    </location>
</feature>
<evidence type="ECO:0000313" key="8">
    <source>
        <dbReference type="EMBL" id="GHC63475.1"/>
    </source>
</evidence>
<dbReference type="InterPro" id="IPR032816">
    <property type="entry name" value="VTT_dom"/>
</dbReference>
<dbReference type="InterPro" id="IPR015414">
    <property type="entry name" value="TMEM64"/>
</dbReference>
<dbReference type="Proteomes" id="UP000638981">
    <property type="component" value="Unassembled WGS sequence"/>
</dbReference>
<evidence type="ECO:0000256" key="5">
    <source>
        <dbReference type="ARBA" id="ARBA00023136"/>
    </source>
</evidence>
<keyword evidence="3 6" id="KW-0812">Transmembrane</keyword>
<comment type="caution">
    <text evidence="8">The sequence shown here is derived from an EMBL/GenBank/DDBJ whole genome shotgun (WGS) entry which is preliminary data.</text>
</comment>
<organism evidence="8 9">
    <name type="scientific">Neogemmobacter tilapiae</name>
    <dbReference type="NCBI Taxonomy" id="875041"/>
    <lineage>
        <taxon>Bacteria</taxon>
        <taxon>Pseudomonadati</taxon>
        <taxon>Pseudomonadota</taxon>
        <taxon>Alphaproteobacteria</taxon>
        <taxon>Rhodobacterales</taxon>
        <taxon>Paracoccaceae</taxon>
        <taxon>Neogemmobacter</taxon>
    </lineage>
</organism>
<dbReference type="AlphaFoldDB" id="A0A918TU51"/>
<proteinExistence type="inferred from homology"/>
<evidence type="ECO:0000259" key="7">
    <source>
        <dbReference type="Pfam" id="PF09335"/>
    </source>
</evidence>
<comment type="similarity">
    <text evidence="6">Belongs to the TVP38/TMEM64 family.</text>
</comment>
<evidence type="ECO:0000313" key="9">
    <source>
        <dbReference type="Proteomes" id="UP000638981"/>
    </source>
</evidence>
<dbReference type="PANTHER" id="PTHR12677">
    <property type="entry name" value="GOLGI APPARATUS MEMBRANE PROTEIN TVP38-RELATED"/>
    <property type="match status" value="1"/>
</dbReference>
<reference evidence="8" key="1">
    <citation type="journal article" date="2014" name="Int. J. Syst. Evol. Microbiol.">
        <title>Complete genome sequence of Corynebacterium casei LMG S-19264T (=DSM 44701T), isolated from a smear-ripened cheese.</title>
        <authorList>
            <consortium name="US DOE Joint Genome Institute (JGI-PGF)"/>
            <person name="Walter F."/>
            <person name="Albersmeier A."/>
            <person name="Kalinowski J."/>
            <person name="Ruckert C."/>
        </authorList>
    </citation>
    <scope>NUCLEOTIDE SEQUENCE</scope>
    <source>
        <strain evidence="8">KCTC 23310</strain>
    </source>
</reference>
<dbReference type="PANTHER" id="PTHR12677:SF59">
    <property type="entry name" value="GOLGI APPARATUS MEMBRANE PROTEIN TVP38-RELATED"/>
    <property type="match status" value="1"/>
</dbReference>
<keyword evidence="2 6" id="KW-1003">Cell membrane</keyword>
<evidence type="ECO:0000256" key="2">
    <source>
        <dbReference type="ARBA" id="ARBA00022475"/>
    </source>
</evidence>
<evidence type="ECO:0000256" key="4">
    <source>
        <dbReference type="ARBA" id="ARBA00022989"/>
    </source>
</evidence>
<feature type="transmembrane region" description="Helical" evidence="6">
    <location>
        <begin position="50"/>
        <end position="69"/>
    </location>
</feature>
<gene>
    <name evidence="8" type="ORF">GCM10007315_29710</name>
</gene>
<evidence type="ECO:0000256" key="3">
    <source>
        <dbReference type="ARBA" id="ARBA00022692"/>
    </source>
</evidence>
<reference evidence="8" key="2">
    <citation type="submission" date="2020-09" db="EMBL/GenBank/DDBJ databases">
        <authorList>
            <person name="Sun Q."/>
            <person name="Kim S."/>
        </authorList>
    </citation>
    <scope>NUCLEOTIDE SEQUENCE</scope>
    <source>
        <strain evidence="8">KCTC 23310</strain>
    </source>
</reference>
<evidence type="ECO:0000256" key="6">
    <source>
        <dbReference type="RuleBase" id="RU366058"/>
    </source>
</evidence>
<keyword evidence="4 6" id="KW-1133">Transmembrane helix</keyword>
<dbReference type="EMBL" id="BMYJ01000010">
    <property type="protein sequence ID" value="GHC63475.1"/>
    <property type="molecule type" value="Genomic_DNA"/>
</dbReference>
<accession>A0A918TU51</accession>
<keyword evidence="9" id="KW-1185">Reference proteome</keyword>
<protein>
    <recommendedName>
        <fullName evidence="6">TVP38/TMEM64 family membrane protein</fullName>
    </recommendedName>
</protein>
<comment type="subcellular location">
    <subcellularLocation>
        <location evidence="1 6">Cell membrane</location>
        <topology evidence="1 6">Multi-pass membrane protein</topology>
    </subcellularLocation>
</comment>
<evidence type="ECO:0000256" key="1">
    <source>
        <dbReference type="ARBA" id="ARBA00004651"/>
    </source>
</evidence>
<sequence length="236" mass="24781">MPQNLLLRRLPLLALLLMAGLLAFFGREKISLGTLAEHFQAVTAFRDSHFAWAAGLFVVAYVAMVAFSLPGAIVATLTGGVLFGVFPGVVFNVLGATLGSMLIFGAARMGFGGALAEKMRAKGGKVARVEAALRENEWSVLFLMRLLPVVPFFLANLLPAVMGVSMRRFAVSTALGILPGALVYTGIGAGLAEVLARGEAPTLASLKTPGVVLPLVGLAVLAALPMVLRLWRGRVL</sequence>
<dbReference type="RefSeq" id="WP_229804835.1">
    <property type="nucleotide sequence ID" value="NZ_BMYJ01000010.1"/>
</dbReference>
<dbReference type="Pfam" id="PF09335">
    <property type="entry name" value="VTT_dom"/>
    <property type="match status" value="1"/>
</dbReference>
<keyword evidence="5 6" id="KW-0472">Membrane</keyword>
<feature type="transmembrane region" description="Helical" evidence="6">
    <location>
        <begin position="211"/>
        <end position="231"/>
    </location>
</feature>
<dbReference type="GO" id="GO:0005886">
    <property type="term" value="C:plasma membrane"/>
    <property type="evidence" value="ECO:0007669"/>
    <property type="project" value="UniProtKB-SubCell"/>
</dbReference>
<feature type="transmembrane region" description="Helical" evidence="6">
    <location>
        <begin position="138"/>
        <end position="157"/>
    </location>
</feature>
<feature type="transmembrane region" description="Helical" evidence="6">
    <location>
        <begin position="81"/>
        <end position="107"/>
    </location>
</feature>
<feature type="domain" description="VTT" evidence="7">
    <location>
        <begin position="70"/>
        <end position="189"/>
    </location>
</feature>